<dbReference type="EMBL" id="GAIX01009848">
    <property type="protein sequence ID" value="JAA82712.1"/>
    <property type="molecule type" value="Transcribed_RNA"/>
</dbReference>
<sequence>MRVGNSHRLVSMKDLFNDNDELEPSAQGIRSKLEKFKKTEKLTEASDVTRGDKKSEMKFKNSQSAREVYRIRRN</sequence>
<feature type="non-terminal residue" evidence="2">
    <location>
        <position position="74"/>
    </location>
</feature>
<name>S4PUR1_9NEOP</name>
<accession>S4PUR1</accession>
<evidence type="ECO:0000256" key="1">
    <source>
        <dbReference type="SAM" id="MobiDB-lite"/>
    </source>
</evidence>
<reference evidence="2" key="2">
    <citation type="submission" date="2013-05" db="EMBL/GenBank/DDBJ databases">
        <authorList>
            <person name="Carter J.-M."/>
            <person name="Baker S.C."/>
            <person name="Pink R."/>
            <person name="Carter D.R.F."/>
            <person name="Collins A."/>
            <person name="Tomlin J."/>
            <person name="Gibbs M."/>
            <person name="Breuker C.J."/>
        </authorList>
    </citation>
    <scope>NUCLEOTIDE SEQUENCE</scope>
    <source>
        <tissue evidence="2">Ovary</tissue>
    </source>
</reference>
<dbReference type="AlphaFoldDB" id="S4PUR1"/>
<protein>
    <submittedName>
        <fullName evidence="2">Uncharacterized protein</fullName>
    </submittedName>
</protein>
<reference evidence="2" key="1">
    <citation type="journal article" date="2013" name="BMC Genomics">
        <title>Unscrambling butterfly oogenesis.</title>
        <authorList>
            <person name="Carter J.M."/>
            <person name="Baker S.C."/>
            <person name="Pink R."/>
            <person name="Carter D.R."/>
            <person name="Collins A."/>
            <person name="Tomlin J."/>
            <person name="Gibbs M."/>
            <person name="Breuker C.J."/>
        </authorList>
    </citation>
    <scope>NUCLEOTIDE SEQUENCE</scope>
    <source>
        <tissue evidence="2">Ovary</tissue>
    </source>
</reference>
<feature type="region of interest" description="Disordered" evidence="1">
    <location>
        <begin position="44"/>
        <end position="74"/>
    </location>
</feature>
<evidence type="ECO:0000313" key="2">
    <source>
        <dbReference type="EMBL" id="JAA82712.1"/>
    </source>
</evidence>
<organism evidence="2">
    <name type="scientific">Pararge aegeria</name>
    <name type="common">speckled wood butterfly</name>
    <dbReference type="NCBI Taxonomy" id="116150"/>
    <lineage>
        <taxon>Eukaryota</taxon>
        <taxon>Metazoa</taxon>
        <taxon>Ecdysozoa</taxon>
        <taxon>Arthropoda</taxon>
        <taxon>Hexapoda</taxon>
        <taxon>Insecta</taxon>
        <taxon>Pterygota</taxon>
        <taxon>Neoptera</taxon>
        <taxon>Endopterygota</taxon>
        <taxon>Lepidoptera</taxon>
        <taxon>Glossata</taxon>
        <taxon>Ditrysia</taxon>
        <taxon>Papilionoidea</taxon>
        <taxon>Nymphalidae</taxon>
        <taxon>Satyrinae</taxon>
        <taxon>Satyrini</taxon>
        <taxon>Parargina</taxon>
        <taxon>Pararge</taxon>
    </lineage>
</organism>
<feature type="compositionally biased region" description="Basic and acidic residues" evidence="1">
    <location>
        <begin position="44"/>
        <end position="59"/>
    </location>
</feature>
<proteinExistence type="predicted"/>